<gene>
    <name evidence="2" type="ORF">METZ01_LOCUS98676</name>
</gene>
<evidence type="ECO:0000256" key="1">
    <source>
        <dbReference type="ARBA" id="ARBA00023186"/>
    </source>
</evidence>
<dbReference type="AlphaFoldDB" id="A0A381W023"/>
<reference evidence="2" key="1">
    <citation type="submission" date="2018-05" db="EMBL/GenBank/DDBJ databases">
        <authorList>
            <person name="Lanie J.A."/>
            <person name="Ng W.-L."/>
            <person name="Kazmierczak K.M."/>
            <person name="Andrzejewski T.M."/>
            <person name="Davidsen T.M."/>
            <person name="Wayne K.J."/>
            <person name="Tettelin H."/>
            <person name="Glass J.I."/>
            <person name="Rusch D."/>
            <person name="Podicherti R."/>
            <person name="Tsui H.-C.T."/>
            <person name="Winkler M.E."/>
        </authorList>
    </citation>
    <scope>NUCLEOTIDE SEQUENCE</scope>
</reference>
<protein>
    <submittedName>
        <fullName evidence="2">Uncharacterized protein</fullName>
    </submittedName>
</protein>
<evidence type="ECO:0000313" key="2">
    <source>
        <dbReference type="EMBL" id="SVA45822.1"/>
    </source>
</evidence>
<dbReference type="PANTHER" id="PTHR34227">
    <property type="entry name" value="CHAPERONE PROTEIN YCDY"/>
    <property type="match status" value="1"/>
</dbReference>
<dbReference type="InterPro" id="IPR020945">
    <property type="entry name" value="DMSO/NO3_reduct_chaperone"/>
</dbReference>
<dbReference type="SUPFAM" id="SSF89155">
    <property type="entry name" value="TorD-like"/>
    <property type="match status" value="1"/>
</dbReference>
<name>A0A381W023_9ZZZZ</name>
<dbReference type="Gene3D" id="1.10.3480.10">
    <property type="entry name" value="TorD-like"/>
    <property type="match status" value="1"/>
</dbReference>
<dbReference type="Pfam" id="PF02613">
    <property type="entry name" value="Nitrate_red_del"/>
    <property type="match status" value="1"/>
</dbReference>
<dbReference type="PANTHER" id="PTHR34227:SF1">
    <property type="entry name" value="DIMETHYL SULFOXIDE REDUCTASE CHAPERONE-RELATED"/>
    <property type="match status" value="1"/>
</dbReference>
<dbReference type="InterPro" id="IPR050289">
    <property type="entry name" value="TorD/DmsD_chaperones"/>
</dbReference>
<organism evidence="2">
    <name type="scientific">marine metagenome</name>
    <dbReference type="NCBI Taxonomy" id="408172"/>
    <lineage>
        <taxon>unclassified sequences</taxon>
        <taxon>metagenomes</taxon>
        <taxon>ecological metagenomes</taxon>
    </lineage>
</organism>
<sequence>MNQQVGKAESAERFVENRDYESTAAARCGCYAIFSDLTASPHDVEPLLARGKASYIIDGLPYSLDVQWLLDELRSMDMTQLKFEYSGIFEVGNEGPPVPIREDLQLGQTSGLREDIVRFYDFFDYGLDEKFAWAPDHLSVKLEFMHYLCYQEASGVGDILSFQLAQADFAERHLNNWVPKLAANVKNLRPNSFYCRVTEALREFLATDIDWQAATIKAAGTESEC</sequence>
<dbReference type="InterPro" id="IPR036411">
    <property type="entry name" value="TorD-like_sf"/>
</dbReference>
<proteinExistence type="predicted"/>
<dbReference type="EMBL" id="UINC01010286">
    <property type="protein sequence ID" value="SVA45822.1"/>
    <property type="molecule type" value="Genomic_DNA"/>
</dbReference>
<keyword evidence="1" id="KW-0143">Chaperone</keyword>
<accession>A0A381W023</accession>